<accession>A0AAV2BYI4</accession>
<evidence type="ECO:0000259" key="1">
    <source>
        <dbReference type="Pfam" id="PF12017"/>
    </source>
</evidence>
<dbReference type="Pfam" id="PF12017">
    <property type="entry name" value="Tnp_P_element"/>
    <property type="match status" value="1"/>
</dbReference>
<protein>
    <recommendedName>
        <fullName evidence="1">THAP9-like helix-turn-helix domain-containing protein</fullName>
    </recommendedName>
</protein>
<keyword evidence="3" id="KW-1185">Reference proteome</keyword>
<name>A0AAV2BYI4_9ARAC</name>
<evidence type="ECO:0000313" key="2">
    <source>
        <dbReference type="EMBL" id="CAL1300965.1"/>
    </source>
</evidence>
<proteinExistence type="predicted"/>
<dbReference type="EMBL" id="CAXIEN010000597">
    <property type="protein sequence ID" value="CAL1300965.1"/>
    <property type="molecule type" value="Genomic_DNA"/>
</dbReference>
<reference evidence="2 3" key="1">
    <citation type="submission" date="2024-04" db="EMBL/GenBank/DDBJ databases">
        <authorList>
            <person name="Rising A."/>
            <person name="Reimegard J."/>
            <person name="Sonavane S."/>
            <person name="Akerstrom W."/>
            <person name="Nylinder S."/>
            <person name="Hedman E."/>
            <person name="Kallberg Y."/>
        </authorList>
    </citation>
    <scope>NUCLEOTIDE SEQUENCE [LARGE SCALE GENOMIC DNA]</scope>
</reference>
<gene>
    <name evidence="2" type="ORF">LARSCL_LOCUS22231</name>
</gene>
<comment type="caution">
    <text evidence="2">The sequence shown here is derived from an EMBL/GenBank/DDBJ whole genome shotgun (WGS) entry which is preliminary data.</text>
</comment>
<sequence>MELRMIQCRSSKGRRWSAKEKSFALQTYLHSPSAYRILRKYFAFPSKATLHRFQVILLLLHYKSVCRGPEN</sequence>
<dbReference type="InterPro" id="IPR021896">
    <property type="entry name" value="THAP9-like_HTH"/>
</dbReference>
<evidence type="ECO:0000313" key="3">
    <source>
        <dbReference type="Proteomes" id="UP001497382"/>
    </source>
</evidence>
<feature type="domain" description="THAP9-like helix-turn-helix" evidence="1">
    <location>
        <begin position="6"/>
        <end position="52"/>
    </location>
</feature>
<dbReference type="Proteomes" id="UP001497382">
    <property type="component" value="Unassembled WGS sequence"/>
</dbReference>
<organism evidence="2 3">
    <name type="scientific">Larinioides sclopetarius</name>
    <dbReference type="NCBI Taxonomy" id="280406"/>
    <lineage>
        <taxon>Eukaryota</taxon>
        <taxon>Metazoa</taxon>
        <taxon>Ecdysozoa</taxon>
        <taxon>Arthropoda</taxon>
        <taxon>Chelicerata</taxon>
        <taxon>Arachnida</taxon>
        <taxon>Araneae</taxon>
        <taxon>Araneomorphae</taxon>
        <taxon>Entelegynae</taxon>
        <taxon>Araneoidea</taxon>
        <taxon>Araneidae</taxon>
        <taxon>Larinioides</taxon>
    </lineage>
</organism>
<dbReference type="AlphaFoldDB" id="A0AAV2BYI4"/>